<evidence type="ECO:0000256" key="1">
    <source>
        <dbReference type="ARBA" id="ARBA00004442"/>
    </source>
</evidence>
<dbReference type="PROSITE" id="PS51123">
    <property type="entry name" value="OMPA_2"/>
    <property type="match status" value="1"/>
</dbReference>
<dbReference type="CDD" id="cd07185">
    <property type="entry name" value="OmpA_C-like"/>
    <property type="match status" value="1"/>
</dbReference>
<keyword evidence="2 4" id="KW-0472">Membrane</keyword>
<dbReference type="InterPro" id="IPR039567">
    <property type="entry name" value="Gly-zipper"/>
</dbReference>
<dbReference type="PANTHER" id="PTHR30329:SF21">
    <property type="entry name" value="LIPOPROTEIN YIAD-RELATED"/>
    <property type="match status" value="1"/>
</dbReference>
<comment type="subcellular location">
    <subcellularLocation>
        <location evidence="1">Cell outer membrane</location>
    </subcellularLocation>
</comment>
<name>A0A9W6GN22_9FUSO</name>
<reference evidence="6" key="1">
    <citation type="submission" date="2022-12" db="EMBL/GenBank/DDBJ databases">
        <title>Reference genome sequencing for broad-spectrum identification of bacterial and archaeal isolates by mass spectrometry.</title>
        <authorList>
            <person name="Sekiguchi Y."/>
            <person name="Tourlousse D.M."/>
        </authorList>
    </citation>
    <scope>NUCLEOTIDE SEQUENCE</scope>
    <source>
        <strain evidence="6">10succ1</strain>
    </source>
</reference>
<accession>A0A9W6GN22</accession>
<dbReference type="InterPro" id="IPR050330">
    <property type="entry name" value="Bact_OuterMem_StrucFunc"/>
</dbReference>
<dbReference type="InterPro" id="IPR036737">
    <property type="entry name" value="OmpA-like_sf"/>
</dbReference>
<dbReference type="PROSITE" id="PS51257">
    <property type="entry name" value="PROKAR_LIPOPROTEIN"/>
    <property type="match status" value="1"/>
</dbReference>
<organism evidence="6 7">
    <name type="scientific">Propionigenium maris DSM 9537</name>
    <dbReference type="NCBI Taxonomy" id="1123000"/>
    <lineage>
        <taxon>Bacteria</taxon>
        <taxon>Fusobacteriati</taxon>
        <taxon>Fusobacteriota</taxon>
        <taxon>Fusobacteriia</taxon>
        <taxon>Fusobacteriales</taxon>
        <taxon>Fusobacteriaceae</taxon>
        <taxon>Propionigenium</taxon>
    </lineage>
</organism>
<dbReference type="AlphaFoldDB" id="A0A9W6GN22"/>
<dbReference type="Proteomes" id="UP001144471">
    <property type="component" value="Unassembled WGS sequence"/>
</dbReference>
<dbReference type="Pfam" id="PF00691">
    <property type="entry name" value="OmpA"/>
    <property type="match status" value="1"/>
</dbReference>
<dbReference type="PRINTS" id="PR01021">
    <property type="entry name" value="OMPADOMAIN"/>
</dbReference>
<dbReference type="PANTHER" id="PTHR30329">
    <property type="entry name" value="STATOR ELEMENT OF FLAGELLAR MOTOR COMPLEX"/>
    <property type="match status" value="1"/>
</dbReference>
<gene>
    <name evidence="6" type="ORF">PM10SUCC1_20910</name>
</gene>
<dbReference type="Gene3D" id="3.30.1330.60">
    <property type="entry name" value="OmpA-like domain"/>
    <property type="match status" value="1"/>
</dbReference>
<dbReference type="GO" id="GO:0009279">
    <property type="term" value="C:cell outer membrane"/>
    <property type="evidence" value="ECO:0007669"/>
    <property type="project" value="UniProtKB-SubCell"/>
</dbReference>
<keyword evidence="3" id="KW-0998">Cell outer membrane</keyword>
<evidence type="ECO:0000259" key="5">
    <source>
        <dbReference type="PROSITE" id="PS51123"/>
    </source>
</evidence>
<dbReference type="SUPFAM" id="SSF103088">
    <property type="entry name" value="OmpA-like"/>
    <property type="match status" value="1"/>
</dbReference>
<dbReference type="RefSeq" id="WP_281835825.1">
    <property type="nucleotide sequence ID" value="NZ_BSDY01000009.1"/>
</dbReference>
<evidence type="ECO:0000256" key="3">
    <source>
        <dbReference type="ARBA" id="ARBA00023237"/>
    </source>
</evidence>
<evidence type="ECO:0000313" key="6">
    <source>
        <dbReference type="EMBL" id="GLI56577.1"/>
    </source>
</evidence>
<sequence length="214" mass="22928">MKKKISLLLLGVLIVGGCKSIDPYTGEEQFSNSSKYALGGALAGAATGQLAGKDTESTLTGVAVGALAGAGLGYYFDRQETALRAELQRTGVSLKRNGNKLELVMPGNLTFKSSSSDINSNFYEVLDSVAKVLKEYDETSVFVSGHTDNTGKDSYNMTLSKDRADSVAKYLKSRGVQGSRLTTEGFGSKYPLTTNSTSQGRENNRRVEIEIIAR</sequence>
<evidence type="ECO:0000256" key="2">
    <source>
        <dbReference type="ARBA" id="ARBA00023136"/>
    </source>
</evidence>
<dbReference type="EMBL" id="BSDY01000009">
    <property type="protein sequence ID" value="GLI56577.1"/>
    <property type="molecule type" value="Genomic_DNA"/>
</dbReference>
<comment type="caution">
    <text evidence="6">The sequence shown here is derived from an EMBL/GenBank/DDBJ whole genome shotgun (WGS) entry which is preliminary data.</text>
</comment>
<feature type="domain" description="OmpA-like" evidence="5">
    <location>
        <begin position="98"/>
        <end position="214"/>
    </location>
</feature>
<evidence type="ECO:0000256" key="4">
    <source>
        <dbReference type="PROSITE-ProRule" id="PRU00473"/>
    </source>
</evidence>
<dbReference type="InterPro" id="IPR006665">
    <property type="entry name" value="OmpA-like"/>
</dbReference>
<proteinExistence type="predicted"/>
<dbReference type="Pfam" id="PF13488">
    <property type="entry name" value="Gly-zipper_Omp"/>
    <property type="match status" value="1"/>
</dbReference>
<dbReference type="InterPro" id="IPR006664">
    <property type="entry name" value="OMP_bac"/>
</dbReference>
<protein>
    <submittedName>
        <fullName evidence="6">Cell envelope biogenesis protein OmpA</fullName>
    </submittedName>
</protein>
<keyword evidence="7" id="KW-1185">Reference proteome</keyword>
<evidence type="ECO:0000313" key="7">
    <source>
        <dbReference type="Proteomes" id="UP001144471"/>
    </source>
</evidence>